<evidence type="ECO:0000313" key="3">
    <source>
        <dbReference type="EMBL" id="GMI79134.1"/>
    </source>
</evidence>
<accession>A0A9W7HKN5</accession>
<dbReference type="InterPro" id="IPR036397">
    <property type="entry name" value="RNaseH_sf"/>
</dbReference>
<comment type="caution">
    <text evidence="3">The sequence shown here is derived from an EMBL/GenBank/DDBJ whole genome shotgun (WGS) entry which is preliminary data.</text>
</comment>
<dbReference type="OrthoDB" id="446462at2759"/>
<evidence type="ECO:0000256" key="2">
    <source>
        <dbReference type="ARBA" id="ARBA00022801"/>
    </source>
</evidence>
<dbReference type="GO" id="GO:0005737">
    <property type="term" value="C:cytoplasm"/>
    <property type="evidence" value="ECO:0007669"/>
    <property type="project" value="TreeGrafter"/>
</dbReference>
<gene>
    <name evidence="3" type="ORF">HRI_001582700</name>
</gene>
<dbReference type="InterPro" id="IPR051132">
    <property type="entry name" value="3-5_Exonuclease_domain"/>
</dbReference>
<dbReference type="Gene3D" id="3.30.420.10">
    <property type="entry name" value="Ribonuclease H-like superfamily/Ribonuclease H"/>
    <property type="match status" value="1"/>
</dbReference>
<dbReference type="PANTHER" id="PTHR13620:SF102">
    <property type="entry name" value="PROTEIN RISC-INTERACTING CLEARING 3'-5' EXORIBONUCLEASE 2"/>
    <property type="match status" value="1"/>
</dbReference>
<dbReference type="SUPFAM" id="SSF53098">
    <property type="entry name" value="Ribonuclease H-like"/>
    <property type="match status" value="1"/>
</dbReference>
<dbReference type="PANTHER" id="PTHR13620">
    <property type="entry name" value="3-5 EXONUCLEASE"/>
    <property type="match status" value="1"/>
</dbReference>
<evidence type="ECO:0000256" key="1">
    <source>
        <dbReference type="ARBA" id="ARBA00022722"/>
    </source>
</evidence>
<organism evidence="3 4">
    <name type="scientific">Hibiscus trionum</name>
    <name type="common">Flower of an hour</name>
    <dbReference type="NCBI Taxonomy" id="183268"/>
    <lineage>
        <taxon>Eukaryota</taxon>
        <taxon>Viridiplantae</taxon>
        <taxon>Streptophyta</taxon>
        <taxon>Embryophyta</taxon>
        <taxon>Tracheophyta</taxon>
        <taxon>Spermatophyta</taxon>
        <taxon>Magnoliopsida</taxon>
        <taxon>eudicotyledons</taxon>
        <taxon>Gunneridae</taxon>
        <taxon>Pentapetalae</taxon>
        <taxon>rosids</taxon>
        <taxon>malvids</taxon>
        <taxon>Malvales</taxon>
        <taxon>Malvaceae</taxon>
        <taxon>Malvoideae</taxon>
        <taxon>Hibiscus</taxon>
    </lineage>
</organism>
<keyword evidence="2" id="KW-0378">Hydrolase</keyword>
<dbReference type="AlphaFoldDB" id="A0A9W7HKN5"/>
<dbReference type="EMBL" id="BSYR01000016">
    <property type="protein sequence ID" value="GMI79134.1"/>
    <property type="molecule type" value="Genomic_DNA"/>
</dbReference>
<name>A0A9W7HKN5_HIBTR</name>
<evidence type="ECO:0000313" key="4">
    <source>
        <dbReference type="Proteomes" id="UP001165190"/>
    </source>
</evidence>
<dbReference type="GO" id="GO:0003676">
    <property type="term" value="F:nucleic acid binding"/>
    <property type="evidence" value="ECO:0007669"/>
    <property type="project" value="InterPro"/>
</dbReference>
<keyword evidence="1" id="KW-0540">Nuclease</keyword>
<dbReference type="GO" id="GO:0008408">
    <property type="term" value="F:3'-5' exonuclease activity"/>
    <property type="evidence" value="ECO:0007669"/>
    <property type="project" value="TreeGrafter"/>
</dbReference>
<dbReference type="Proteomes" id="UP001165190">
    <property type="component" value="Unassembled WGS sequence"/>
</dbReference>
<keyword evidence="4" id="KW-1185">Reference proteome</keyword>
<reference evidence="3" key="1">
    <citation type="submission" date="2023-05" db="EMBL/GenBank/DDBJ databases">
        <title>Genome and transcriptome analyses reveal genes involved in the formation of fine ridges on petal epidermal cells in Hibiscus trionum.</title>
        <authorList>
            <person name="Koshimizu S."/>
            <person name="Masuda S."/>
            <person name="Ishii T."/>
            <person name="Shirasu K."/>
            <person name="Hoshino A."/>
            <person name="Arita M."/>
        </authorList>
    </citation>
    <scope>NUCLEOTIDE SEQUENCE</scope>
    <source>
        <strain evidence="3">Hamamatsu line</strain>
    </source>
</reference>
<dbReference type="GO" id="GO:0005634">
    <property type="term" value="C:nucleus"/>
    <property type="evidence" value="ECO:0007669"/>
    <property type="project" value="TreeGrafter"/>
</dbReference>
<evidence type="ECO:0008006" key="5">
    <source>
        <dbReference type="Google" id="ProtNLM"/>
    </source>
</evidence>
<dbReference type="InterPro" id="IPR012337">
    <property type="entry name" value="RNaseH-like_sf"/>
</dbReference>
<proteinExistence type="predicted"/>
<protein>
    <recommendedName>
        <fullName evidence="5">3'-5' exonuclease domain-containing protein</fullName>
    </recommendedName>
</protein>
<sequence length="244" mass="27516">MTPRLPVFQAVQSMNPRLPIPKRPKLYINRRGHCLSPYESSISRMAAVNQLTGAVFEMVDGTALKTEVLSDTNPTRANQCLSFIYEAMMEHQDMVVGLDITWRQNDSDDALLVICTRLGCVLTTVRSARGFWNLKLFLNNKDIIFVGVRMKEDVDKLRLLLPLGFRNVVDLGELASDALHQPRLRAVGVRTLASKVLSLPFKSRSLTDAIVSWSHPFYLERNQTESATIDAYAAYLTGKELLKF</sequence>